<evidence type="ECO:0000256" key="5">
    <source>
        <dbReference type="ARBA" id="ARBA00022833"/>
    </source>
</evidence>
<keyword evidence="2" id="KW-0436">Ligase</keyword>
<evidence type="ECO:0000313" key="10">
    <source>
        <dbReference type="EMBL" id="EQD39664.1"/>
    </source>
</evidence>
<dbReference type="NCBIfam" id="TIGR00364">
    <property type="entry name" value="7-cyano-7-deazaguanine synthase QueC"/>
    <property type="match status" value="1"/>
</dbReference>
<dbReference type="PANTHER" id="PTHR42914:SF1">
    <property type="entry name" value="7-CYANO-7-DEAZAGUANINE SYNTHASE"/>
    <property type="match status" value="1"/>
</dbReference>
<dbReference type="AlphaFoldDB" id="T1AF67"/>
<evidence type="ECO:0000256" key="1">
    <source>
        <dbReference type="ARBA" id="ARBA00005061"/>
    </source>
</evidence>
<comment type="similarity">
    <text evidence="7">Belongs to the QueC family.</text>
</comment>
<evidence type="ECO:0000256" key="4">
    <source>
        <dbReference type="ARBA" id="ARBA00022741"/>
    </source>
</evidence>
<reference evidence="10" key="2">
    <citation type="journal article" date="2014" name="ISME J.">
        <title>Microbial stratification in low pH oxic and suboxic macroscopic growths along an acid mine drainage.</title>
        <authorList>
            <person name="Mendez-Garcia C."/>
            <person name="Mesa V."/>
            <person name="Sprenger R.R."/>
            <person name="Richter M."/>
            <person name="Diez M.S."/>
            <person name="Solano J."/>
            <person name="Bargiela R."/>
            <person name="Golyshina O.V."/>
            <person name="Manteca A."/>
            <person name="Ramos J.L."/>
            <person name="Gallego J.R."/>
            <person name="Llorente I."/>
            <person name="Martins Dos Santos V.A."/>
            <person name="Jensen O.N."/>
            <person name="Pelaez A.I."/>
            <person name="Sanchez J."/>
            <person name="Ferrer M."/>
        </authorList>
    </citation>
    <scope>NUCLEOTIDE SEQUENCE</scope>
</reference>
<dbReference type="EC" id="6.3.4.20" evidence="8"/>
<proteinExistence type="inferred from homology"/>
<keyword evidence="5" id="KW-0862">Zinc</keyword>
<dbReference type="InterPro" id="IPR018317">
    <property type="entry name" value="QueC"/>
</dbReference>
<evidence type="ECO:0000256" key="6">
    <source>
        <dbReference type="ARBA" id="ARBA00022840"/>
    </source>
</evidence>
<dbReference type="CDD" id="cd01995">
    <property type="entry name" value="QueC-like"/>
    <property type="match status" value="1"/>
</dbReference>
<accession>T1AF67</accession>
<dbReference type="InterPro" id="IPR014729">
    <property type="entry name" value="Rossmann-like_a/b/a_fold"/>
</dbReference>
<keyword evidence="4" id="KW-0547">Nucleotide-binding</keyword>
<dbReference type="PANTHER" id="PTHR42914">
    <property type="entry name" value="7-CYANO-7-DEAZAGUANINE SYNTHASE"/>
    <property type="match status" value="1"/>
</dbReference>
<dbReference type="GO" id="GO:0046872">
    <property type="term" value="F:metal ion binding"/>
    <property type="evidence" value="ECO:0007669"/>
    <property type="project" value="UniProtKB-KW"/>
</dbReference>
<name>T1AF67_9ZZZZ</name>
<organism evidence="10">
    <name type="scientific">mine drainage metagenome</name>
    <dbReference type="NCBI Taxonomy" id="410659"/>
    <lineage>
        <taxon>unclassified sequences</taxon>
        <taxon>metagenomes</taxon>
        <taxon>ecological metagenomes</taxon>
    </lineage>
</organism>
<evidence type="ECO:0000256" key="9">
    <source>
        <dbReference type="ARBA" id="ARBA00047890"/>
    </source>
</evidence>
<dbReference type="SUPFAM" id="SSF52402">
    <property type="entry name" value="Adenine nucleotide alpha hydrolases-like"/>
    <property type="match status" value="1"/>
</dbReference>
<comment type="pathway">
    <text evidence="1">Purine metabolism; 7-cyano-7-deazaguanine biosynthesis.</text>
</comment>
<dbReference type="GO" id="GO:0005524">
    <property type="term" value="F:ATP binding"/>
    <property type="evidence" value="ECO:0007669"/>
    <property type="project" value="UniProtKB-KW"/>
</dbReference>
<keyword evidence="3" id="KW-0479">Metal-binding</keyword>
<gene>
    <name evidence="10" type="ORF">B1B_15270</name>
</gene>
<dbReference type="EMBL" id="AUZY01010149">
    <property type="protein sequence ID" value="EQD39664.1"/>
    <property type="molecule type" value="Genomic_DNA"/>
</dbReference>
<evidence type="ECO:0000256" key="8">
    <source>
        <dbReference type="ARBA" id="ARBA00039149"/>
    </source>
</evidence>
<dbReference type="Pfam" id="PF06508">
    <property type="entry name" value="QueC"/>
    <property type="match status" value="1"/>
</dbReference>
<keyword evidence="6" id="KW-0067">ATP-binding</keyword>
<evidence type="ECO:0000256" key="3">
    <source>
        <dbReference type="ARBA" id="ARBA00022723"/>
    </source>
</evidence>
<protein>
    <recommendedName>
        <fullName evidence="8">7-cyano-7-deazaguanine synthase</fullName>
        <ecNumber evidence="8">6.3.4.20</ecNumber>
    </recommendedName>
</protein>
<evidence type="ECO:0000256" key="7">
    <source>
        <dbReference type="ARBA" id="ARBA00037993"/>
    </source>
</evidence>
<reference evidence="10" key="1">
    <citation type="submission" date="2013-08" db="EMBL/GenBank/DDBJ databases">
        <authorList>
            <person name="Mendez C."/>
            <person name="Richter M."/>
            <person name="Ferrer M."/>
            <person name="Sanchez J."/>
        </authorList>
    </citation>
    <scope>NUCLEOTIDE SEQUENCE</scope>
</reference>
<comment type="caution">
    <text evidence="10">The sequence shown here is derived from an EMBL/GenBank/DDBJ whole genome shotgun (WGS) entry which is preliminary data.</text>
</comment>
<dbReference type="GO" id="GO:0016874">
    <property type="term" value="F:ligase activity"/>
    <property type="evidence" value="ECO:0007669"/>
    <property type="project" value="UniProtKB-KW"/>
</dbReference>
<evidence type="ECO:0000256" key="2">
    <source>
        <dbReference type="ARBA" id="ARBA00022598"/>
    </source>
</evidence>
<sequence>MTEKAVSLLSGGMDSATVLAYSRSLSYDVTAITFDYGQRHRRELESSASLCRHYGVAQKVIKLDLRQIGGSSLTSEEKVSERAFADIGRGIPDTYVPSRNIIFLSMAAAYAETINASTIFIGANSVDYSGYPDCRPEFFVAFQKALSLGTKIGT</sequence>
<comment type="catalytic activity">
    <reaction evidence="9">
        <text>7-carboxy-7-carbaguanine + NH4(+) + 2 ATP = 7-cyano-7-carbaguanine + 2 AMP + 2 diphosphate + 2 H(+)</text>
        <dbReference type="Rhea" id="RHEA:27982"/>
        <dbReference type="ChEBI" id="CHEBI:15378"/>
        <dbReference type="ChEBI" id="CHEBI:28938"/>
        <dbReference type="ChEBI" id="CHEBI:30616"/>
        <dbReference type="ChEBI" id="CHEBI:33019"/>
        <dbReference type="ChEBI" id="CHEBI:45075"/>
        <dbReference type="ChEBI" id="CHEBI:61036"/>
        <dbReference type="ChEBI" id="CHEBI:456215"/>
        <dbReference type="EC" id="6.3.4.20"/>
    </reaction>
</comment>
<dbReference type="Gene3D" id="3.40.50.620">
    <property type="entry name" value="HUPs"/>
    <property type="match status" value="1"/>
</dbReference>
<feature type="non-terminal residue" evidence="10">
    <location>
        <position position="154"/>
    </location>
</feature>